<comment type="caution">
    <text evidence="1">The sequence shown here is derived from an EMBL/GenBank/DDBJ whole genome shotgun (WGS) entry which is preliminary data.</text>
</comment>
<dbReference type="EMBL" id="JBHRYC010000091">
    <property type="protein sequence ID" value="MFC3639329.1"/>
    <property type="molecule type" value="Genomic_DNA"/>
</dbReference>
<name>A0ABV7UMS9_9HYPH</name>
<evidence type="ECO:0000313" key="2">
    <source>
        <dbReference type="Proteomes" id="UP001595704"/>
    </source>
</evidence>
<sequence>MPDDEDWLFRPVLRGMCRYESLVDGTRDLADVATINDVIDVQDENSRRAEAAARS</sequence>
<organism evidence="1 2">
    <name type="scientific">Camelimonas fluminis</name>
    <dbReference type="NCBI Taxonomy" id="1576911"/>
    <lineage>
        <taxon>Bacteria</taxon>
        <taxon>Pseudomonadati</taxon>
        <taxon>Pseudomonadota</taxon>
        <taxon>Alphaproteobacteria</taxon>
        <taxon>Hyphomicrobiales</taxon>
        <taxon>Chelatococcaceae</taxon>
        <taxon>Camelimonas</taxon>
    </lineage>
</organism>
<dbReference type="Proteomes" id="UP001595704">
    <property type="component" value="Unassembled WGS sequence"/>
</dbReference>
<keyword evidence="2" id="KW-1185">Reference proteome</keyword>
<dbReference type="InterPro" id="IPR054182">
    <property type="entry name" value="DUF6889"/>
</dbReference>
<dbReference type="Pfam" id="PF21829">
    <property type="entry name" value="DUF6889"/>
    <property type="match status" value="1"/>
</dbReference>
<dbReference type="RefSeq" id="WP_191321026.1">
    <property type="nucleotide sequence ID" value="NZ_BNCG01000037.1"/>
</dbReference>
<protein>
    <submittedName>
        <fullName evidence="1">DUF6889 family protein</fullName>
    </submittedName>
</protein>
<evidence type="ECO:0000313" key="1">
    <source>
        <dbReference type="EMBL" id="MFC3639329.1"/>
    </source>
</evidence>
<accession>A0ABV7UMS9</accession>
<gene>
    <name evidence="1" type="ORF">ACFONL_18465</name>
</gene>
<reference evidence="2" key="1">
    <citation type="journal article" date="2019" name="Int. J. Syst. Evol. Microbiol.">
        <title>The Global Catalogue of Microorganisms (GCM) 10K type strain sequencing project: providing services to taxonomists for standard genome sequencing and annotation.</title>
        <authorList>
            <consortium name="The Broad Institute Genomics Platform"/>
            <consortium name="The Broad Institute Genome Sequencing Center for Infectious Disease"/>
            <person name="Wu L."/>
            <person name="Ma J."/>
        </authorList>
    </citation>
    <scope>NUCLEOTIDE SEQUENCE [LARGE SCALE GENOMIC DNA]</scope>
    <source>
        <strain evidence="2">KCTC 42282</strain>
    </source>
</reference>
<proteinExistence type="predicted"/>